<organism evidence="1 2">
    <name type="scientific">[Mycobacterium] wendilense</name>
    <dbReference type="NCBI Taxonomy" id="3064284"/>
    <lineage>
        <taxon>Bacteria</taxon>
        <taxon>Bacillati</taxon>
        <taxon>Actinomycetota</taxon>
        <taxon>Actinomycetes</taxon>
        <taxon>Mycobacteriales</taxon>
        <taxon>Mycobacteriaceae</taxon>
        <taxon>Mycolicibacter</taxon>
    </lineage>
</organism>
<reference evidence="1 2" key="1">
    <citation type="submission" date="2023-08" db="EMBL/GenBank/DDBJ databases">
        <authorList>
            <person name="Folkvardsen B D."/>
            <person name="Norman A."/>
        </authorList>
    </citation>
    <scope>NUCLEOTIDE SEQUENCE [LARGE SCALE GENOMIC DNA]</scope>
    <source>
        <strain evidence="1 2">Mu0050</strain>
    </source>
</reference>
<sequence>MTNSSDAAALRDRTLVISGASRGIGLAIAVAAARHGANVVLLAKTAEPHPKLAGTIYTAAAEIEAAGGKAVPVIGDVRKEEDVQRLVDTAVAQFGGIDICVNNASAISTDPTHELPAKKFDLMMDINVRGTFLLTKACLPHLRKSADPHVLTIAPPLNMSPYWLGVHPSYTLSKYGMTLLSLGWAEEYRAADGQAGIGFSCLWPETYIATAAVTSLAAGTELAASSRSPEIMGDAAVAILSRPAADVTGGCFIDAEVLTEAGVSDLSRYGGGDNPIPDLFLDAAEPQR</sequence>
<dbReference type="PANTHER" id="PTHR42808">
    <property type="entry name" value="HYDROXYSTEROID DEHYDROGENASE-LIKE PROTEIN 2"/>
    <property type="match status" value="1"/>
</dbReference>
<keyword evidence="2" id="KW-1185">Reference proteome</keyword>
<gene>
    <name evidence="1" type="ORF">MU0050_001404</name>
</gene>
<dbReference type="NCBIfam" id="NF006133">
    <property type="entry name" value="PRK08278.1"/>
    <property type="match status" value="1"/>
</dbReference>
<accession>A0ABN9NZZ8</accession>
<evidence type="ECO:0000313" key="2">
    <source>
        <dbReference type="Proteomes" id="UP001190466"/>
    </source>
</evidence>
<dbReference type="PRINTS" id="PR00081">
    <property type="entry name" value="GDHRDH"/>
</dbReference>
<dbReference type="InterPro" id="IPR051935">
    <property type="entry name" value="HSDL2"/>
</dbReference>
<dbReference type="EMBL" id="OY726395">
    <property type="protein sequence ID" value="CAJ1581150.1"/>
    <property type="molecule type" value="Genomic_DNA"/>
</dbReference>
<dbReference type="Pfam" id="PF00106">
    <property type="entry name" value="adh_short"/>
    <property type="match status" value="1"/>
</dbReference>
<dbReference type="RefSeq" id="WP_316515521.1">
    <property type="nucleotide sequence ID" value="NZ_OY726395.1"/>
</dbReference>
<dbReference type="Gene3D" id="3.40.50.720">
    <property type="entry name" value="NAD(P)-binding Rossmann-like Domain"/>
    <property type="match status" value="1"/>
</dbReference>
<dbReference type="PANTHER" id="PTHR42808:SF3">
    <property type="entry name" value="HYDROXYSTEROID DEHYDROGENASE-LIKE PROTEIN 2"/>
    <property type="match status" value="1"/>
</dbReference>
<proteinExistence type="predicted"/>
<evidence type="ECO:0000313" key="1">
    <source>
        <dbReference type="EMBL" id="CAJ1581150.1"/>
    </source>
</evidence>
<name>A0ABN9NZZ8_9MYCO</name>
<dbReference type="Proteomes" id="UP001190466">
    <property type="component" value="Chromosome"/>
</dbReference>
<dbReference type="InterPro" id="IPR002347">
    <property type="entry name" value="SDR_fam"/>
</dbReference>
<dbReference type="SUPFAM" id="SSF51735">
    <property type="entry name" value="NAD(P)-binding Rossmann-fold domains"/>
    <property type="match status" value="1"/>
</dbReference>
<protein>
    <submittedName>
        <fullName evidence="1">NAD(P)-dependent oxidoreductase</fullName>
    </submittedName>
</protein>
<dbReference type="InterPro" id="IPR036291">
    <property type="entry name" value="NAD(P)-bd_dom_sf"/>
</dbReference>